<dbReference type="InterPro" id="IPR008630">
    <property type="entry name" value="Glyco_trans_34"/>
</dbReference>
<dbReference type="InterPro" id="IPR029044">
    <property type="entry name" value="Nucleotide-diphossugar_trans"/>
</dbReference>
<protein>
    <submittedName>
        <fullName evidence="4">Similar to alpha-1,2-galactosyltransferase gmh3 [Schizosaccharomyces japonicus yFS275] acc. no. XP_002174998</fullName>
    </submittedName>
</protein>
<dbReference type="Proteomes" id="UP000018144">
    <property type="component" value="Unassembled WGS sequence"/>
</dbReference>
<dbReference type="STRING" id="1076935.U4KZW1"/>
<evidence type="ECO:0000256" key="1">
    <source>
        <dbReference type="ARBA" id="ARBA00005664"/>
    </source>
</evidence>
<keyword evidence="2 4" id="KW-0328">Glycosyltransferase</keyword>
<dbReference type="EMBL" id="HF935375">
    <property type="protein sequence ID" value="CCX07759.1"/>
    <property type="molecule type" value="Genomic_DNA"/>
</dbReference>
<accession>U4KZW1</accession>
<keyword evidence="3 4" id="KW-0808">Transferase</keyword>
<sequence>MLLPKDRKGDNDYGFHKEWLEMASTQCKQYAKHHGYRFMWADISEYKDSFSVDPMWAKIAALQDAFDKHPEVEWIWCLDADAILMNSELGLWDHLLSPEAMMREVKPEAEIKFGGDKKLPLHKTPIKTSKIVIPENIFIIVSTDFNGINAGSFFVRRNSFMSAFVDLWHDPYIMQAKFTFSEQDGLSHLIMSHPHVLKHVGVMDQCLINSYPSMYKDHELVVHFAGCRMQGQELCDKQYIDFWNRRMILPQNTTDIMED</sequence>
<dbReference type="PANTHER" id="PTHR31306:SF4">
    <property type="entry name" value="ALPHA-1,2-GALACTOSYLTRANSFERASE"/>
    <property type="match status" value="1"/>
</dbReference>
<evidence type="ECO:0000313" key="4">
    <source>
        <dbReference type="EMBL" id="CCX07759.1"/>
    </source>
</evidence>
<evidence type="ECO:0000256" key="3">
    <source>
        <dbReference type="ARBA" id="ARBA00022679"/>
    </source>
</evidence>
<dbReference type="GO" id="GO:0016757">
    <property type="term" value="F:glycosyltransferase activity"/>
    <property type="evidence" value="ECO:0007669"/>
    <property type="project" value="UniProtKB-KW"/>
</dbReference>
<keyword evidence="5" id="KW-1185">Reference proteome</keyword>
<organism evidence="4 5">
    <name type="scientific">Pyronema omphalodes (strain CBS 100304)</name>
    <name type="common">Pyronema confluens</name>
    <dbReference type="NCBI Taxonomy" id="1076935"/>
    <lineage>
        <taxon>Eukaryota</taxon>
        <taxon>Fungi</taxon>
        <taxon>Dikarya</taxon>
        <taxon>Ascomycota</taxon>
        <taxon>Pezizomycotina</taxon>
        <taxon>Pezizomycetes</taxon>
        <taxon>Pezizales</taxon>
        <taxon>Pyronemataceae</taxon>
        <taxon>Pyronema</taxon>
    </lineage>
</organism>
<proteinExistence type="inferred from homology"/>
<comment type="similarity">
    <text evidence="1">Belongs to the glycosyltransferase 34 family.</text>
</comment>
<dbReference type="Gene3D" id="3.90.550.10">
    <property type="entry name" value="Spore Coat Polysaccharide Biosynthesis Protein SpsA, Chain A"/>
    <property type="match status" value="1"/>
</dbReference>
<dbReference type="GO" id="GO:0000139">
    <property type="term" value="C:Golgi membrane"/>
    <property type="evidence" value="ECO:0007669"/>
    <property type="project" value="TreeGrafter"/>
</dbReference>
<dbReference type="PANTHER" id="PTHR31306">
    <property type="entry name" value="ALPHA-1,6-MANNOSYLTRANSFERASE MNN11-RELATED"/>
    <property type="match status" value="1"/>
</dbReference>
<dbReference type="AlphaFoldDB" id="U4KZW1"/>
<dbReference type="SUPFAM" id="SSF53448">
    <property type="entry name" value="Nucleotide-diphospho-sugar transferases"/>
    <property type="match status" value="1"/>
</dbReference>
<dbReference type="GO" id="GO:0006487">
    <property type="term" value="P:protein N-linked glycosylation"/>
    <property type="evidence" value="ECO:0007669"/>
    <property type="project" value="TreeGrafter"/>
</dbReference>
<evidence type="ECO:0000256" key="2">
    <source>
        <dbReference type="ARBA" id="ARBA00022676"/>
    </source>
</evidence>
<dbReference type="OMA" id="HEASYES"/>
<reference evidence="4 5" key="1">
    <citation type="journal article" date="2013" name="PLoS Genet.">
        <title>The genome and development-dependent transcriptomes of Pyronema confluens: a window into fungal evolution.</title>
        <authorList>
            <person name="Traeger S."/>
            <person name="Altegoer F."/>
            <person name="Freitag M."/>
            <person name="Gabaldon T."/>
            <person name="Kempken F."/>
            <person name="Kumar A."/>
            <person name="Marcet-Houben M."/>
            <person name="Poggeler S."/>
            <person name="Stajich J.E."/>
            <person name="Nowrousian M."/>
        </authorList>
    </citation>
    <scope>NUCLEOTIDE SEQUENCE [LARGE SCALE GENOMIC DNA]</scope>
    <source>
        <strain evidence="5">CBS 100304</strain>
        <tissue evidence="4">Vegetative mycelium</tissue>
    </source>
</reference>
<dbReference type="Pfam" id="PF05637">
    <property type="entry name" value="Glyco_transf_34"/>
    <property type="match status" value="1"/>
</dbReference>
<dbReference type="OrthoDB" id="205108at2759"/>
<gene>
    <name evidence="4" type="ORF">PCON_07348</name>
</gene>
<dbReference type="eggNOG" id="KOG4748">
    <property type="taxonomic scope" value="Eukaryota"/>
</dbReference>
<name>U4KZW1_PYROM</name>
<evidence type="ECO:0000313" key="5">
    <source>
        <dbReference type="Proteomes" id="UP000018144"/>
    </source>
</evidence>